<keyword evidence="3" id="KW-1185">Reference proteome</keyword>
<evidence type="ECO:0000313" key="3">
    <source>
        <dbReference type="Proteomes" id="UP001165085"/>
    </source>
</evidence>
<dbReference type="InterPro" id="IPR036278">
    <property type="entry name" value="Sialidase_sf"/>
</dbReference>
<sequence length="628" mass="70593">MTSIIDPRNVHAGLTISSVGGYYDGQSLALTPSKTLSLIYHHSHNHEGGPGLRLYHSTSSNNGQSWSHPTPIEKDLDKPSHDGYQFTNPKNGRVYLIYGYNNNQLHGTINGKHTDLPRGDMQLEAGFRLKVYDDVSRSYSKNRYDIPVRRTEIDRENPWKGETMGAFHCDKASVIGGCAYFAFQKTVEGGGETPNSEVFIMRSRDLLEKEDPGDAEWETLPRGEKGLQWDSRLKLGEEPHIFQVDNDDPNQVMVLWRTEVGIIAHCFSSDGGETFGPITAMTYDGVRRIKNPRGSLTPHRFDDGSVLLIYYNNGHTEKDGYVGRRYYWYIVGRPVKDHSNKMLWTEPELALWWDGEQLDDRPDWNADWAIVDGPGYPDFSVLPNGKLGFVESNKLTLRFHVVDDRTLYFLRRQHKLAMEIKDGLVHSWWKPKGLKRGILMPSNAGRAGGWTFVLRIGANLSDIKPKQVICDSREIVTAAEDEEDGGNYITKGFVISVEGRGEAGMQLSLFLTDGKKKARHYTSNMVWDGALRTVSFVVDVGPRTVTSVVDDVFCDGGEYFPEGWTTLDEKFDNVCGGDVRFLPTPTVRFPSSGKFGGKLERFDTFNRPLLVSEVIANGRFLSGGSSKL</sequence>
<proteinExistence type="predicted"/>
<protein>
    <submittedName>
        <fullName evidence="2">Uncharacterized protein</fullName>
    </submittedName>
</protein>
<dbReference type="OrthoDB" id="188499at2759"/>
<dbReference type="SUPFAM" id="SSF50939">
    <property type="entry name" value="Sialidases"/>
    <property type="match status" value="1"/>
</dbReference>
<accession>A0A9W7BD12</accession>
<dbReference type="AlphaFoldDB" id="A0A9W7BD12"/>
<dbReference type="CDD" id="cd15482">
    <property type="entry name" value="Sialidase_non-viral"/>
    <property type="match status" value="1"/>
</dbReference>
<feature type="compositionally biased region" description="Polar residues" evidence="1">
    <location>
        <begin position="57"/>
        <end position="68"/>
    </location>
</feature>
<dbReference type="Proteomes" id="UP001165085">
    <property type="component" value="Unassembled WGS sequence"/>
</dbReference>
<name>A0A9W7BD12_9STRA</name>
<feature type="region of interest" description="Disordered" evidence="1">
    <location>
        <begin position="57"/>
        <end position="80"/>
    </location>
</feature>
<evidence type="ECO:0000313" key="2">
    <source>
        <dbReference type="EMBL" id="GMH84518.1"/>
    </source>
</evidence>
<organism evidence="2 3">
    <name type="scientific">Triparma strigata</name>
    <dbReference type="NCBI Taxonomy" id="1606541"/>
    <lineage>
        <taxon>Eukaryota</taxon>
        <taxon>Sar</taxon>
        <taxon>Stramenopiles</taxon>
        <taxon>Ochrophyta</taxon>
        <taxon>Bolidophyceae</taxon>
        <taxon>Parmales</taxon>
        <taxon>Triparmaceae</taxon>
        <taxon>Triparma</taxon>
    </lineage>
</organism>
<gene>
    <name evidence="2" type="ORF">TrST_g1306</name>
</gene>
<dbReference type="EMBL" id="BRXY01000294">
    <property type="protein sequence ID" value="GMH84518.1"/>
    <property type="molecule type" value="Genomic_DNA"/>
</dbReference>
<feature type="compositionally biased region" description="Basic and acidic residues" evidence="1">
    <location>
        <begin position="71"/>
        <end position="80"/>
    </location>
</feature>
<reference evidence="3" key="1">
    <citation type="journal article" date="2023" name="Commun. Biol.">
        <title>Genome analysis of Parmales, the sister group of diatoms, reveals the evolutionary specialization of diatoms from phago-mixotrophs to photoautotrophs.</title>
        <authorList>
            <person name="Ban H."/>
            <person name="Sato S."/>
            <person name="Yoshikawa S."/>
            <person name="Yamada K."/>
            <person name="Nakamura Y."/>
            <person name="Ichinomiya M."/>
            <person name="Sato N."/>
            <person name="Blanc-Mathieu R."/>
            <person name="Endo H."/>
            <person name="Kuwata A."/>
            <person name="Ogata H."/>
        </authorList>
    </citation>
    <scope>NUCLEOTIDE SEQUENCE [LARGE SCALE GENOMIC DNA]</scope>
    <source>
        <strain evidence="3">NIES 3701</strain>
    </source>
</reference>
<comment type="caution">
    <text evidence="2">The sequence shown here is derived from an EMBL/GenBank/DDBJ whole genome shotgun (WGS) entry which is preliminary data.</text>
</comment>
<evidence type="ECO:0000256" key="1">
    <source>
        <dbReference type="SAM" id="MobiDB-lite"/>
    </source>
</evidence>
<dbReference type="Gene3D" id="2.120.10.10">
    <property type="match status" value="1"/>
</dbReference>